<dbReference type="InterPro" id="IPR004458">
    <property type="entry name" value="TIF2_bsu_arc"/>
</dbReference>
<evidence type="ECO:0000256" key="8">
    <source>
        <dbReference type="ARBA" id="ARBA00032408"/>
    </source>
</evidence>
<dbReference type="STRING" id="74969.FAD_1181"/>
<dbReference type="SMART" id="SM00653">
    <property type="entry name" value="eIF2B_5"/>
    <property type="match status" value="1"/>
</dbReference>
<evidence type="ECO:0000256" key="2">
    <source>
        <dbReference type="ARBA" id="ARBA00010397"/>
    </source>
</evidence>
<accession>A0A1V0N4M7</accession>
<dbReference type="Pfam" id="PF01873">
    <property type="entry name" value="eIF-5_eIF-2B"/>
    <property type="match status" value="1"/>
</dbReference>
<keyword evidence="5 9" id="KW-0396">Initiation factor</keyword>
<evidence type="ECO:0000256" key="4">
    <source>
        <dbReference type="ARBA" id="ARBA00022314"/>
    </source>
</evidence>
<dbReference type="InterPro" id="IPR016190">
    <property type="entry name" value="Transl_init_fac_IF2/IF5_Zn-bd"/>
</dbReference>
<evidence type="ECO:0000256" key="6">
    <source>
        <dbReference type="ARBA" id="ARBA00022917"/>
    </source>
</evidence>
<reference evidence="12 14" key="2">
    <citation type="submission" date="2020-05" db="EMBL/GenBank/DDBJ databases">
        <authorList>
            <person name="Zhang R."/>
        </authorList>
    </citation>
    <scope>NUCLEOTIDE SEQUENCE [LARGE SCALE GENOMIC DNA]</scope>
    <source>
        <strain evidence="12 14">DSM 28986</strain>
    </source>
</reference>
<evidence type="ECO:0000256" key="5">
    <source>
        <dbReference type="ARBA" id="ARBA00022540"/>
    </source>
</evidence>
<dbReference type="GO" id="GO:0003743">
    <property type="term" value="F:translation initiation factor activity"/>
    <property type="evidence" value="ECO:0007669"/>
    <property type="project" value="UniProtKB-UniRule"/>
</dbReference>
<dbReference type="InterPro" id="IPR002735">
    <property type="entry name" value="Transl_init_fac_IF2/IF5_dom"/>
</dbReference>
<keyword evidence="13" id="KW-1185">Reference proteome</keyword>
<dbReference type="Pfam" id="PF01938">
    <property type="entry name" value="TRAM"/>
    <property type="match status" value="1"/>
</dbReference>
<evidence type="ECO:0000256" key="1">
    <source>
        <dbReference type="ARBA" id="ARBA00003323"/>
    </source>
</evidence>
<dbReference type="NCBIfam" id="NF003067">
    <property type="entry name" value="PRK03988.1"/>
    <property type="match status" value="1"/>
</dbReference>
<dbReference type="Proteomes" id="UP000546917">
    <property type="component" value="Unassembled WGS sequence"/>
</dbReference>
<dbReference type="SUPFAM" id="SSF50249">
    <property type="entry name" value="Nucleic acid-binding proteins"/>
    <property type="match status" value="1"/>
</dbReference>
<keyword evidence="6 9" id="KW-0648">Protein biosynthesis</keyword>
<dbReference type="NCBIfam" id="NF008993">
    <property type="entry name" value="PRK12336.1"/>
    <property type="match status" value="1"/>
</dbReference>
<evidence type="ECO:0000256" key="7">
    <source>
        <dbReference type="ARBA" id="ARBA00031466"/>
    </source>
</evidence>
<dbReference type="EMBL" id="JABGBP010000222">
    <property type="protein sequence ID" value="NOL60446.1"/>
    <property type="molecule type" value="Genomic_DNA"/>
</dbReference>
<dbReference type="InterPro" id="IPR016189">
    <property type="entry name" value="Transl_init_fac_IF2/IF5_N"/>
</dbReference>
<dbReference type="Gene3D" id="3.30.30.170">
    <property type="match status" value="1"/>
</dbReference>
<dbReference type="PANTHER" id="PTHR23001:SF3">
    <property type="entry name" value="EUKARYOTIC TRANSLATION INITIATION FACTOR 2 SUBUNIT 2"/>
    <property type="match status" value="1"/>
</dbReference>
<comment type="subunit">
    <text evidence="3 9">Heterotrimer composed of an alpha, a beta and a gamma chain.</text>
</comment>
<dbReference type="HAMAP" id="MF_00232">
    <property type="entry name" value="eIF_2_beta"/>
    <property type="match status" value="1"/>
</dbReference>
<protein>
    <recommendedName>
        <fullName evidence="4 9">Translation initiation factor 2 subunit beta</fullName>
    </recommendedName>
    <alternativeName>
        <fullName evidence="7 9">aIF2-beta</fullName>
    </alternativeName>
    <alternativeName>
        <fullName evidence="8 9">eIF-2-beta</fullName>
    </alternativeName>
</protein>
<dbReference type="SUPFAM" id="SSF100966">
    <property type="entry name" value="Translation initiation factor 2 beta, aIF2beta, N-terminal domain"/>
    <property type="match status" value="1"/>
</dbReference>
<gene>
    <name evidence="9" type="primary">eif2b</name>
    <name evidence="11" type="ORF">FAD_1181</name>
    <name evidence="12" type="ORF">HLB00_06320</name>
</gene>
<comment type="similarity">
    <text evidence="2 9">Belongs to the eIF-2-beta/eIF-5 family.</text>
</comment>
<dbReference type="Gene3D" id="2.40.50.140">
    <property type="entry name" value="Nucleic acid-binding proteins"/>
    <property type="match status" value="1"/>
</dbReference>
<dbReference type="PROSITE" id="PS50926">
    <property type="entry name" value="TRAM"/>
    <property type="match status" value="1"/>
</dbReference>
<dbReference type="RefSeq" id="WP_009886283.1">
    <property type="nucleotide sequence ID" value="NZ_CP015363.1"/>
</dbReference>
<evidence type="ECO:0000313" key="12">
    <source>
        <dbReference type="EMBL" id="NOL60446.1"/>
    </source>
</evidence>
<organism evidence="11 13">
    <name type="scientific">Ferroplasma acidiphilum</name>
    <dbReference type="NCBI Taxonomy" id="74969"/>
    <lineage>
        <taxon>Archaea</taxon>
        <taxon>Methanobacteriati</taxon>
        <taxon>Thermoplasmatota</taxon>
        <taxon>Thermoplasmata</taxon>
        <taxon>Thermoplasmatales</taxon>
        <taxon>Ferroplasmaceae</taxon>
        <taxon>Ferroplasma</taxon>
    </lineage>
</organism>
<evidence type="ECO:0000256" key="3">
    <source>
        <dbReference type="ARBA" id="ARBA00011243"/>
    </source>
</evidence>
<evidence type="ECO:0000313" key="14">
    <source>
        <dbReference type="Proteomes" id="UP000546917"/>
    </source>
</evidence>
<dbReference type="InterPro" id="IPR012340">
    <property type="entry name" value="NA-bd_OB-fold"/>
</dbReference>
<dbReference type="Proteomes" id="UP000192050">
    <property type="component" value="Chromosome"/>
</dbReference>
<proteinExistence type="inferred from homology"/>
<dbReference type="AlphaFoldDB" id="A0A1V0N4M7"/>
<evidence type="ECO:0000256" key="9">
    <source>
        <dbReference type="HAMAP-Rule" id="MF_00232"/>
    </source>
</evidence>
<evidence type="ECO:0000313" key="11">
    <source>
        <dbReference type="EMBL" id="ARD85055.1"/>
    </source>
</evidence>
<sequence>MEFDYNKLLKDASGVLSSKNRTEDRLKVPEPEIIYEGKSTIIRNFIDITEMLNRNPEDLVKYFTKEFGIGASVAGRRLIINRKLREEEIREKLNAYMATYVLCYECSSPDTTIEKVGRTYLLVCKACGAEHPIKASREIKENEDQLTEGKTYTVQITEIGKSGEGHAFYGDFTIYVPGTKKGERPKVLIKKIRKNIAIGEVVK</sequence>
<dbReference type="GeneID" id="16024409"/>
<feature type="domain" description="TRAM" evidence="10">
    <location>
        <begin position="145"/>
        <end position="203"/>
    </location>
</feature>
<dbReference type="EMBL" id="CP015363">
    <property type="protein sequence ID" value="ARD85055.1"/>
    <property type="molecule type" value="Genomic_DNA"/>
</dbReference>
<dbReference type="InterPro" id="IPR045196">
    <property type="entry name" value="IF2/IF5"/>
</dbReference>
<dbReference type="InterPro" id="IPR002792">
    <property type="entry name" value="TRAM_dom"/>
</dbReference>
<dbReference type="PANTHER" id="PTHR23001">
    <property type="entry name" value="EUKARYOTIC TRANSLATION INITIATION FACTOR"/>
    <property type="match status" value="1"/>
</dbReference>
<evidence type="ECO:0000259" key="10">
    <source>
        <dbReference type="PROSITE" id="PS50926"/>
    </source>
</evidence>
<dbReference type="OrthoDB" id="38099at2157"/>
<name>A0A1V0N4M7_9ARCH</name>
<evidence type="ECO:0000313" key="13">
    <source>
        <dbReference type="Proteomes" id="UP000192050"/>
    </source>
</evidence>
<comment type="function">
    <text evidence="1 9">eIF-2 functions in the early steps of protein synthesis by forming a ternary complex with GTP and initiator tRNA.</text>
</comment>
<dbReference type="SUPFAM" id="SSF75689">
    <property type="entry name" value="Zinc-binding domain of translation initiation factor 2 beta"/>
    <property type="match status" value="1"/>
</dbReference>
<reference evidence="11 13" key="1">
    <citation type="submission" date="2011-10" db="EMBL/GenBank/DDBJ databases">
        <title>Metabolic and evolutionary patterns in the extreme acidophile Ferroplasma acidiphilum.</title>
        <authorList>
            <person name="Golyshina O.V."/>
            <person name="Kozyavkin S.A."/>
            <person name="Tatusov R.L."/>
            <person name="Slesarev A.I."/>
            <person name="Golyshin P.N."/>
        </authorList>
    </citation>
    <scope>NUCLEOTIDE SEQUENCE [LARGE SCALE GENOMIC DNA]</scope>
    <source>
        <strain evidence="11">Berkeley</strain>
        <strain evidence="13">Y</strain>
    </source>
</reference>
<dbReference type="KEGG" id="fai:FAD_1181"/>